<dbReference type="Proteomes" id="UP000663908">
    <property type="component" value="Chromosome"/>
</dbReference>
<evidence type="ECO:0000259" key="4">
    <source>
        <dbReference type="Pfam" id="PF03787"/>
    </source>
</evidence>
<comment type="subunit">
    <text evidence="2">Part of the Csm effector complex that includes Cas10, Csm2, Csm3, Csm4 and Csm5.</text>
</comment>
<gene>
    <name evidence="5" type="ORF">S1361_21815</name>
</gene>
<evidence type="ECO:0000256" key="3">
    <source>
        <dbReference type="SAM" id="MobiDB-lite"/>
    </source>
</evidence>
<evidence type="ECO:0000313" key="5">
    <source>
        <dbReference type="EMBL" id="QTD99988.1"/>
    </source>
</evidence>
<proteinExistence type="predicted"/>
<feature type="region of interest" description="Disordered" evidence="3">
    <location>
        <begin position="73"/>
        <end position="93"/>
    </location>
</feature>
<organism evidence="5 6">
    <name type="scientific">Streptomyces cyanogenus</name>
    <dbReference type="NCBI Taxonomy" id="80860"/>
    <lineage>
        <taxon>Bacteria</taxon>
        <taxon>Bacillati</taxon>
        <taxon>Actinomycetota</taxon>
        <taxon>Actinomycetes</taxon>
        <taxon>Kitasatosporales</taxon>
        <taxon>Streptomycetaceae</taxon>
        <taxon>Streptomyces</taxon>
    </lineage>
</organism>
<name>A0ABX7TWG6_STRCY</name>
<dbReference type="NCBIfam" id="TIGR02580">
    <property type="entry name" value="cas_RAMP_Cmr4"/>
    <property type="match status" value="1"/>
</dbReference>
<sequence>MSRAQHEWLLYLYAESPLHAGAADASGVIDLPIQREAGTGYPVVWGQSLKGALRQAARDGSWDHEVVEAVFGSDPPSFGRGDGNSGRDQGTSTAGLLSVGDAQLVALPVPTLQETFAWVTSDIALSRLARKHLALPEGVRPRLVPPERTQTGVALAADERWCGDSRDEVLGPLVVPLAQKPDPHVAAWARRIAEDAIGATEEFKPFADKLRKDLLVVDDGVMPDLNRDCTELVARVQLNSGKTVEQGPFYSEYLPAETLLAASLTLRGSDLSDLYADELRDLLHGRQIQVGGDETIGKGLVWCRLVGADRQEGEGTA</sequence>
<dbReference type="Pfam" id="PF03787">
    <property type="entry name" value="RAMPs"/>
    <property type="match status" value="1"/>
</dbReference>
<dbReference type="PANTHER" id="PTHR36700">
    <property type="entry name" value="CRISPR SYSTEM CMR SUBUNIT CMR4"/>
    <property type="match status" value="1"/>
</dbReference>
<dbReference type="InterPro" id="IPR005537">
    <property type="entry name" value="RAMP_III_fam"/>
</dbReference>
<evidence type="ECO:0000256" key="2">
    <source>
        <dbReference type="ARBA" id="ARBA00093789"/>
    </source>
</evidence>
<dbReference type="InterPro" id="IPR013410">
    <property type="entry name" value="CRISPR-assoc_RAMP_Cmr4"/>
</dbReference>
<evidence type="ECO:0000256" key="1">
    <source>
        <dbReference type="ARBA" id="ARBA00023118"/>
    </source>
</evidence>
<dbReference type="EMBL" id="CP071839">
    <property type="protein sequence ID" value="QTD99988.1"/>
    <property type="molecule type" value="Genomic_DNA"/>
</dbReference>
<dbReference type="RefSeq" id="WP_208033495.1">
    <property type="nucleotide sequence ID" value="NZ_CP071839.1"/>
</dbReference>
<reference evidence="5 6" key="1">
    <citation type="submission" date="2021-03" db="EMBL/GenBank/DDBJ databases">
        <title>Complete genome sequence of Streptomyces cyanogenus S136, producer of anticancer angucycline landomycin A.</title>
        <authorList>
            <person name="Hrab P."/>
            <person name="Ruckert C."/>
            <person name="Busche T."/>
            <person name="Ostash I."/>
            <person name="Kalinowski J."/>
            <person name="Fedorenko V."/>
            <person name="Yushchuk O."/>
            <person name="Ostash B."/>
        </authorList>
    </citation>
    <scope>NUCLEOTIDE SEQUENCE [LARGE SCALE GENOMIC DNA]</scope>
    <source>
        <strain evidence="5 6">S136</strain>
    </source>
</reference>
<protein>
    <submittedName>
        <fullName evidence="5">RAMP superfamily protein</fullName>
    </submittedName>
</protein>
<evidence type="ECO:0000313" key="6">
    <source>
        <dbReference type="Proteomes" id="UP000663908"/>
    </source>
</evidence>
<dbReference type="PANTHER" id="PTHR36700:SF1">
    <property type="entry name" value="CRISPR SYSTEM CMR SUBUNIT CMR4"/>
    <property type="match status" value="1"/>
</dbReference>
<keyword evidence="6" id="KW-1185">Reference proteome</keyword>
<accession>A0ABX7TWG6</accession>
<keyword evidence="1" id="KW-0051">Antiviral defense</keyword>
<feature type="domain" description="CRISPR type III-associated protein" evidence="4">
    <location>
        <begin position="12"/>
        <end position="301"/>
    </location>
</feature>